<dbReference type="InterPro" id="IPR045401">
    <property type="entry name" value="GAP1-M"/>
</dbReference>
<dbReference type="InterPro" id="IPR045402">
    <property type="entry name" value="GAP1-N2"/>
</dbReference>
<dbReference type="Pfam" id="PF20014">
    <property type="entry name" value="GAP1-M"/>
    <property type="match status" value="1"/>
</dbReference>
<sequence length="783" mass="85285">MGFSQLYYTSCERGLSGHPGYQFNAATPGVRPDVMAEVASMTAYKPPPTLAYDVDPAVLAAAPVNLCYRPGSTTVLAQVAFVGTDYSRRFGNYFAHALVTENQADFGQALPIELWGSALWTRREADDPALPVLGGLVPGTLDRHEAMEFVAAHPGARHLPALLTAIDLAVRKQERKVVLIERDADAVARWIAAASYLLPPETARQMSFSTYEHEPRQSRMNVVGTLAESDVDRNGFETYHLFDLVADEVSEIPVHPLAQFLVDMGVESAEELWRRAGDLADGSEHGLDDWHPVVLADNGTDREGVVVVAPWLAAHARRLGAPTVDRIGTLLDVEGCPADVLAPLAEAVGAVGARGFAENVELAWARAFVAGSPTGSALSLRSASARDYAAVALAERLPVSSADVAAALLSWAATCRIPVSDDVQFQTGLRAFGPEVFGENAGAWLLPLLRDWPDLRAGVVAHLSTVVRSDLSKVVDLLSSELAPALGLRQAPGLTTAVLVADAAAGRIPPSRALARIADSGMVPPEVLTRLWPNGWTHHDALLLLENVEKRLFCESPLLEWLDSALLLPPSESGGETYDRLCAKVREEPVMDVLPRDTVKQITTRFETVALVDRMVAAQSAGQFDQRMKEFIQAFHRVRSGPRKADMLSMVLDRIGEFRFEWFALLYVALGALRKAYWDEADQALNGRRPDPAVAADLLTLAWHLKDIGSVRGANAAHRTLQDHTLKSVGKWRRSDVLRTAEMLRRRGPADLADWFAEQSSTYAGNAIARFVLKQMRKRGAKP</sequence>
<organism evidence="4 5">
    <name type="scientific">Lentzea flava</name>
    <dbReference type="NCBI Taxonomy" id="103732"/>
    <lineage>
        <taxon>Bacteria</taxon>
        <taxon>Bacillati</taxon>
        <taxon>Actinomycetota</taxon>
        <taxon>Actinomycetes</taxon>
        <taxon>Pseudonocardiales</taxon>
        <taxon>Pseudonocardiaceae</taxon>
        <taxon>Lentzea</taxon>
    </lineage>
</organism>
<keyword evidence="5" id="KW-1185">Reference proteome</keyword>
<dbReference type="InterPro" id="IPR049532">
    <property type="entry name" value="GAP1-like_C"/>
</dbReference>
<evidence type="ECO:0000259" key="1">
    <source>
        <dbReference type="Pfam" id="PF20013"/>
    </source>
</evidence>
<name>A0ABQ2UZE3_9PSEU</name>
<evidence type="ECO:0000259" key="3">
    <source>
        <dbReference type="Pfam" id="PF20052"/>
    </source>
</evidence>
<dbReference type="RefSeq" id="WP_189257031.1">
    <property type="nucleotide sequence ID" value="NZ_BMRE01000032.1"/>
</dbReference>
<protein>
    <submittedName>
        <fullName evidence="4">Uncharacterized protein</fullName>
    </submittedName>
</protein>
<comment type="caution">
    <text evidence="4">The sequence shown here is derived from an EMBL/GenBank/DDBJ whole genome shotgun (WGS) entry which is preliminary data.</text>
</comment>
<dbReference type="Proteomes" id="UP000649573">
    <property type="component" value="Unassembled WGS sequence"/>
</dbReference>
<proteinExistence type="predicted"/>
<gene>
    <name evidence="4" type="ORF">GCM10010178_59270</name>
</gene>
<feature type="domain" description="GTPase-associated protein 1 N-terminal" evidence="1">
    <location>
        <begin position="3"/>
        <end position="133"/>
    </location>
</feature>
<feature type="domain" description="GTPase-associated protein 1 middle" evidence="2">
    <location>
        <begin position="149"/>
        <end position="245"/>
    </location>
</feature>
<evidence type="ECO:0000313" key="4">
    <source>
        <dbReference type="EMBL" id="GGU59178.1"/>
    </source>
</evidence>
<feature type="domain" description="GTPase-associated protein 1-like C-terminal" evidence="3">
    <location>
        <begin position="273"/>
        <end position="755"/>
    </location>
</feature>
<accession>A0ABQ2UZE3</accession>
<dbReference type="Pfam" id="PF20052">
    <property type="entry name" value="GAP1-C"/>
    <property type="match status" value="1"/>
</dbReference>
<reference evidence="5" key="1">
    <citation type="journal article" date="2019" name="Int. J. Syst. Evol. Microbiol.">
        <title>The Global Catalogue of Microorganisms (GCM) 10K type strain sequencing project: providing services to taxonomists for standard genome sequencing and annotation.</title>
        <authorList>
            <consortium name="The Broad Institute Genomics Platform"/>
            <consortium name="The Broad Institute Genome Sequencing Center for Infectious Disease"/>
            <person name="Wu L."/>
            <person name="Ma J."/>
        </authorList>
    </citation>
    <scope>NUCLEOTIDE SEQUENCE [LARGE SCALE GENOMIC DNA]</scope>
    <source>
        <strain evidence="5">JCM 3296</strain>
    </source>
</reference>
<dbReference type="Pfam" id="PF20013">
    <property type="entry name" value="GAP1-N2"/>
    <property type="match status" value="1"/>
</dbReference>
<evidence type="ECO:0000259" key="2">
    <source>
        <dbReference type="Pfam" id="PF20014"/>
    </source>
</evidence>
<dbReference type="EMBL" id="BMRE01000032">
    <property type="protein sequence ID" value="GGU59178.1"/>
    <property type="molecule type" value="Genomic_DNA"/>
</dbReference>
<evidence type="ECO:0000313" key="5">
    <source>
        <dbReference type="Proteomes" id="UP000649573"/>
    </source>
</evidence>